<protein>
    <recommendedName>
        <fullName evidence="6">Flp pilus-assembly TadG-like N-terminal domain-containing protein</fullName>
    </recommendedName>
</protein>
<evidence type="ECO:0000259" key="2">
    <source>
        <dbReference type="Pfam" id="PF13400"/>
    </source>
</evidence>
<evidence type="ECO:0000313" key="4">
    <source>
        <dbReference type="EMBL" id="MWB77754.1"/>
    </source>
</evidence>
<keyword evidence="5" id="KW-1185">Reference proteome</keyword>
<comment type="caution">
    <text evidence="4">The sequence shown here is derived from an EMBL/GenBank/DDBJ whole genome shotgun (WGS) entry which is preliminary data.</text>
</comment>
<evidence type="ECO:0008006" key="6">
    <source>
        <dbReference type="Google" id="ProtNLM"/>
    </source>
</evidence>
<accession>A0A844W4W5</accession>
<gene>
    <name evidence="4" type="ORF">GLS40_06935</name>
</gene>
<feature type="domain" description="Putative Flp pilus-assembly TadG-like N-terminal" evidence="2">
    <location>
        <begin position="28"/>
        <end position="74"/>
    </location>
</feature>
<dbReference type="Proteomes" id="UP000443843">
    <property type="component" value="Unassembled WGS sequence"/>
</dbReference>
<dbReference type="Pfam" id="PF25269">
    <property type="entry name" value="DUF7867"/>
    <property type="match status" value="1"/>
</dbReference>
<evidence type="ECO:0000313" key="5">
    <source>
        <dbReference type="Proteomes" id="UP000443843"/>
    </source>
</evidence>
<dbReference type="InterPro" id="IPR028087">
    <property type="entry name" value="Tad_N"/>
</dbReference>
<evidence type="ECO:0000256" key="1">
    <source>
        <dbReference type="SAM" id="Phobius"/>
    </source>
</evidence>
<keyword evidence="1" id="KW-0472">Membrane</keyword>
<organism evidence="4 5">
    <name type="scientific">Pseudooceanicola pacificus</name>
    <dbReference type="NCBI Taxonomy" id="2676438"/>
    <lineage>
        <taxon>Bacteria</taxon>
        <taxon>Pseudomonadati</taxon>
        <taxon>Pseudomonadota</taxon>
        <taxon>Alphaproteobacteria</taxon>
        <taxon>Rhodobacterales</taxon>
        <taxon>Paracoccaceae</taxon>
        <taxon>Pseudooceanicola</taxon>
    </lineage>
</organism>
<name>A0A844W4W5_9RHOB</name>
<dbReference type="RefSeq" id="WP_160382018.1">
    <property type="nucleotide sequence ID" value="NZ_WNXQ01000003.1"/>
</dbReference>
<evidence type="ECO:0000259" key="3">
    <source>
        <dbReference type="Pfam" id="PF25269"/>
    </source>
</evidence>
<keyword evidence="1" id="KW-0812">Transmembrane</keyword>
<sequence length="467" mass="49082">MTLRITPPAFLPSTALRFLKRFGLRDEGSVSIMMLYFIACMLIMGGVLADISNRNRVHTILQTTADMAAASGATRLSEPRWGSSPRSVARWTAHSSLDSTHLDGAWTSQSFDLGTIDENGAFKTSGDQPDAVRVTLRRTTGNGNPEPTMLLRIIGIDHWDIEAESVARIIPQDSLPCINPLLSLKTRVDIGATDLFAGVCLKAQASVAYGAEPVWLTAQLKTLIDGLLAQALGLTSLTGGILGDTLGGVVGGTLDTLGGVLGGSDPADHTWEVRDLGSDLRNVVASVPNILNAAVFDTATLEVGQSYHVECDENEVLNIEGPVTLTGIAIFSDCPVRIDGDVSLELSVIVSNLISLLGDPELAIEPNLSITRGGNCQPGDGVKIFVFLDLNASLGIPAIVDPASPLGGFLQDVVDLGGETLATVLNTLGPVLSTLTETISTTTDVLGLAKVCLGADMMLTSETVQLQ</sequence>
<dbReference type="Pfam" id="PF13400">
    <property type="entry name" value="Tad"/>
    <property type="match status" value="1"/>
</dbReference>
<dbReference type="EMBL" id="WNXQ01000003">
    <property type="protein sequence ID" value="MWB77754.1"/>
    <property type="molecule type" value="Genomic_DNA"/>
</dbReference>
<dbReference type="AlphaFoldDB" id="A0A844W4W5"/>
<proteinExistence type="predicted"/>
<keyword evidence="1" id="KW-1133">Transmembrane helix</keyword>
<feature type="domain" description="DUF7867" evidence="3">
    <location>
        <begin position="292"/>
        <end position="385"/>
    </location>
</feature>
<dbReference type="InterPro" id="IPR057189">
    <property type="entry name" value="DUF7867"/>
</dbReference>
<reference evidence="4 5" key="1">
    <citation type="submission" date="2019-11" db="EMBL/GenBank/DDBJ databases">
        <title>Pseudooceanicola pacifica sp. nov., isolated from deep-sea sediment of the Pacific Ocean.</title>
        <authorList>
            <person name="Lyu L."/>
        </authorList>
    </citation>
    <scope>NUCLEOTIDE SEQUENCE [LARGE SCALE GENOMIC DNA]</scope>
    <source>
        <strain evidence="4 5">216_PA32_1</strain>
    </source>
</reference>
<feature type="transmembrane region" description="Helical" evidence="1">
    <location>
        <begin position="30"/>
        <end position="49"/>
    </location>
</feature>